<dbReference type="OrthoDB" id="430293at2759"/>
<evidence type="ECO:0000313" key="3">
    <source>
        <dbReference type="Proteomes" id="UP001061958"/>
    </source>
</evidence>
<dbReference type="EMBL" id="BQMJ01000004">
    <property type="protein sequence ID" value="GJQ08794.1"/>
    <property type="molecule type" value="Genomic_DNA"/>
</dbReference>
<dbReference type="InterPro" id="IPR035437">
    <property type="entry name" value="SNase_OB-fold_sf"/>
</dbReference>
<accession>A0A9C7PRB5</accession>
<reference evidence="2" key="2">
    <citation type="submission" date="2022-01" db="EMBL/GenBank/DDBJ databases">
        <authorList>
            <person name="Hirooka S."/>
            <person name="Miyagishima S.Y."/>
        </authorList>
    </citation>
    <scope>NUCLEOTIDE SEQUENCE</scope>
    <source>
        <strain evidence="2">NBRC 102759</strain>
    </source>
</reference>
<dbReference type="SMART" id="SM00318">
    <property type="entry name" value="SNc"/>
    <property type="match status" value="1"/>
</dbReference>
<sequence length="184" mass="21045">MASLFKFRSTRGMIAAHTIFLSLFLSISFLPVDATLERKVLEGQVRVVDGDTIRFLKGPRVRLSDIDAPELKQTCLLRGVGKSYSCGKTSKETLEEIIGKQRIYCESDKVDVYGRWLGTCWTLDNGQKGININQRMIQLGEAVTYKGSTIYKVDEDVARISKKGIWRSSFEWPWEFRKLKRAEL</sequence>
<dbReference type="Gene3D" id="2.40.50.90">
    <property type="match status" value="1"/>
</dbReference>
<dbReference type="AlphaFoldDB" id="A0A9C7PRB5"/>
<dbReference type="Pfam" id="PF00565">
    <property type="entry name" value="SNase"/>
    <property type="match status" value="1"/>
</dbReference>
<proteinExistence type="predicted"/>
<dbReference type="PANTHER" id="PTHR12302:SF26">
    <property type="entry name" value="BLR1266 PROTEIN"/>
    <property type="match status" value="1"/>
</dbReference>
<keyword evidence="3" id="KW-1185">Reference proteome</keyword>
<reference evidence="2" key="1">
    <citation type="journal article" date="2022" name="Proc. Natl. Acad. Sci. U.S.A.">
        <title>Life cycle and functional genomics of the unicellular red alga Galdieria for elucidating algal and plant evolution and industrial use.</title>
        <authorList>
            <person name="Hirooka S."/>
            <person name="Itabashi T."/>
            <person name="Ichinose T.M."/>
            <person name="Onuma R."/>
            <person name="Fujiwara T."/>
            <person name="Yamashita S."/>
            <person name="Jong L.W."/>
            <person name="Tomita R."/>
            <person name="Iwane A.H."/>
            <person name="Miyagishima S.Y."/>
        </authorList>
    </citation>
    <scope>NUCLEOTIDE SEQUENCE</scope>
    <source>
        <strain evidence="2">NBRC 102759</strain>
    </source>
</reference>
<comment type="caution">
    <text evidence="2">The sequence shown here is derived from an EMBL/GenBank/DDBJ whole genome shotgun (WGS) entry which is preliminary data.</text>
</comment>
<dbReference type="PANTHER" id="PTHR12302">
    <property type="entry name" value="EBNA2 BINDING PROTEIN P100"/>
    <property type="match status" value="1"/>
</dbReference>
<protein>
    <recommendedName>
        <fullName evidence="1">TNase-like domain-containing protein</fullName>
    </recommendedName>
</protein>
<feature type="domain" description="TNase-like" evidence="1">
    <location>
        <begin position="46"/>
        <end position="168"/>
    </location>
</feature>
<evidence type="ECO:0000259" key="1">
    <source>
        <dbReference type="PROSITE" id="PS50830"/>
    </source>
</evidence>
<dbReference type="Proteomes" id="UP001061958">
    <property type="component" value="Unassembled WGS sequence"/>
</dbReference>
<evidence type="ECO:0000313" key="2">
    <source>
        <dbReference type="EMBL" id="GJQ08794.1"/>
    </source>
</evidence>
<dbReference type="InterPro" id="IPR016071">
    <property type="entry name" value="Staphylococal_nuclease_OB-fold"/>
</dbReference>
<gene>
    <name evidence="2" type="ORF">GpartN1_g585.t1</name>
</gene>
<name>A0A9C7PRB5_9RHOD</name>
<organism evidence="2 3">
    <name type="scientific">Galdieria partita</name>
    <dbReference type="NCBI Taxonomy" id="83374"/>
    <lineage>
        <taxon>Eukaryota</taxon>
        <taxon>Rhodophyta</taxon>
        <taxon>Bangiophyceae</taxon>
        <taxon>Galdieriales</taxon>
        <taxon>Galdieriaceae</taxon>
        <taxon>Galdieria</taxon>
    </lineage>
</organism>
<dbReference type="SUPFAM" id="SSF50199">
    <property type="entry name" value="Staphylococcal nuclease"/>
    <property type="match status" value="1"/>
</dbReference>
<dbReference type="PROSITE" id="PS50830">
    <property type="entry name" value="TNASE_3"/>
    <property type="match status" value="1"/>
</dbReference>